<accession>A0A210QW76</accession>
<evidence type="ECO:0000256" key="5">
    <source>
        <dbReference type="ARBA" id="ARBA00025797"/>
    </source>
</evidence>
<dbReference type="GO" id="GO:0005789">
    <property type="term" value="C:endoplasmic reticulum membrane"/>
    <property type="evidence" value="ECO:0007669"/>
    <property type="project" value="TreeGrafter"/>
</dbReference>
<feature type="transmembrane region" description="Helical" evidence="6">
    <location>
        <begin position="166"/>
        <end position="192"/>
    </location>
</feature>
<dbReference type="PANTHER" id="PTHR43220:SF18">
    <property type="entry name" value="TRANSMEMBRANE PROTEIN 41B"/>
    <property type="match status" value="1"/>
</dbReference>
<keyword evidence="4 6" id="KW-0472">Membrane</keyword>
<evidence type="ECO:0000256" key="1">
    <source>
        <dbReference type="ARBA" id="ARBA00004141"/>
    </source>
</evidence>
<dbReference type="Proteomes" id="UP000242188">
    <property type="component" value="Unassembled WGS sequence"/>
</dbReference>
<organism evidence="8 9">
    <name type="scientific">Mizuhopecten yessoensis</name>
    <name type="common">Japanese scallop</name>
    <name type="synonym">Patinopecten yessoensis</name>
    <dbReference type="NCBI Taxonomy" id="6573"/>
    <lineage>
        <taxon>Eukaryota</taxon>
        <taxon>Metazoa</taxon>
        <taxon>Spiralia</taxon>
        <taxon>Lophotrochozoa</taxon>
        <taxon>Mollusca</taxon>
        <taxon>Bivalvia</taxon>
        <taxon>Autobranchia</taxon>
        <taxon>Pteriomorphia</taxon>
        <taxon>Pectinida</taxon>
        <taxon>Pectinoidea</taxon>
        <taxon>Pectinidae</taxon>
        <taxon>Mizuhopecten</taxon>
    </lineage>
</organism>
<sequence length="316" mass="35685">MAAGGIKDKESPIKQRKTFTGIIPPSPLGATPRPHLPQVYNRRYTGTFVSEYAINDCDRKFTQIREKSEAEGHSSTKSFVILGFIFFASILALGIVYLKFPNLAEDEKQYIKLPRNIEDAKNLGNVLSRYKEDHYYQVLGAYFIVYVFLQSFAIPGSIFLSILSGFLFSFSLALFLVCLCSALGASFCYLLSDLVGRRLVQKYFPERVAEWQSHVNRHREHLLNYIIFLRITPFLPNWFINITAPVINVSLLPFFFGTFFGVIPPSFLAIQAGTTLQQLSSSGDAVSWTSLIVLSIFACLSLLPVFLKNKLKAKFD</sequence>
<evidence type="ECO:0000256" key="4">
    <source>
        <dbReference type="ARBA" id="ARBA00023136"/>
    </source>
</evidence>
<gene>
    <name evidence="8" type="ORF">KP79_PYT18674</name>
</gene>
<keyword evidence="3 6" id="KW-1133">Transmembrane helix</keyword>
<feature type="transmembrane region" description="Helical" evidence="6">
    <location>
        <begin position="285"/>
        <end position="307"/>
    </location>
</feature>
<evidence type="ECO:0000256" key="3">
    <source>
        <dbReference type="ARBA" id="ARBA00022989"/>
    </source>
</evidence>
<feature type="transmembrane region" description="Helical" evidence="6">
    <location>
        <begin position="79"/>
        <end position="98"/>
    </location>
</feature>
<dbReference type="AlphaFoldDB" id="A0A210QW76"/>
<evidence type="ECO:0000256" key="2">
    <source>
        <dbReference type="ARBA" id="ARBA00022692"/>
    </source>
</evidence>
<evidence type="ECO:0000313" key="8">
    <source>
        <dbReference type="EMBL" id="OWF53018.1"/>
    </source>
</evidence>
<reference evidence="8 9" key="1">
    <citation type="journal article" date="2017" name="Nat. Ecol. Evol.">
        <title>Scallop genome provides insights into evolution of bilaterian karyotype and development.</title>
        <authorList>
            <person name="Wang S."/>
            <person name="Zhang J."/>
            <person name="Jiao W."/>
            <person name="Li J."/>
            <person name="Xun X."/>
            <person name="Sun Y."/>
            <person name="Guo X."/>
            <person name="Huan P."/>
            <person name="Dong B."/>
            <person name="Zhang L."/>
            <person name="Hu X."/>
            <person name="Sun X."/>
            <person name="Wang J."/>
            <person name="Zhao C."/>
            <person name="Wang Y."/>
            <person name="Wang D."/>
            <person name="Huang X."/>
            <person name="Wang R."/>
            <person name="Lv J."/>
            <person name="Li Y."/>
            <person name="Zhang Z."/>
            <person name="Liu B."/>
            <person name="Lu W."/>
            <person name="Hui Y."/>
            <person name="Liang J."/>
            <person name="Zhou Z."/>
            <person name="Hou R."/>
            <person name="Li X."/>
            <person name="Liu Y."/>
            <person name="Li H."/>
            <person name="Ning X."/>
            <person name="Lin Y."/>
            <person name="Zhao L."/>
            <person name="Xing Q."/>
            <person name="Dou J."/>
            <person name="Li Y."/>
            <person name="Mao J."/>
            <person name="Guo H."/>
            <person name="Dou H."/>
            <person name="Li T."/>
            <person name="Mu C."/>
            <person name="Jiang W."/>
            <person name="Fu Q."/>
            <person name="Fu X."/>
            <person name="Miao Y."/>
            <person name="Liu J."/>
            <person name="Yu Q."/>
            <person name="Li R."/>
            <person name="Liao H."/>
            <person name="Li X."/>
            <person name="Kong Y."/>
            <person name="Jiang Z."/>
            <person name="Chourrout D."/>
            <person name="Li R."/>
            <person name="Bao Z."/>
        </authorList>
    </citation>
    <scope>NUCLEOTIDE SEQUENCE [LARGE SCALE GENOMIC DNA]</scope>
    <source>
        <strain evidence="8 9">PY_sf001</strain>
    </source>
</reference>
<comment type="similarity">
    <text evidence="5">Belongs to the TMEM41 family.</text>
</comment>
<feature type="transmembrane region" description="Helical" evidence="6">
    <location>
        <begin position="252"/>
        <end position="273"/>
    </location>
</feature>
<comment type="subcellular location">
    <subcellularLocation>
        <location evidence="1">Membrane</location>
        <topology evidence="1">Multi-pass membrane protein</topology>
    </subcellularLocation>
</comment>
<proteinExistence type="inferred from homology"/>
<dbReference type="GO" id="GO:0000045">
    <property type="term" value="P:autophagosome assembly"/>
    <property type="evidence" value="ECO:0007669"/>
    <property type="project" value="TreeGrafter"/>
</dbReference>
<dbReference type="STRING" id="6573.A0A210QW76"/>
<feature type="domain" description="VTT" evidence="7">
    <location>
        <begin position="154"/>
        <end position="274"/>
    </location>
</feature>
<feature type="transmembrane region" description="Helical" evidence="6">
    <location>
        <begin position="135"/>
        <end position="154"/>
    </location>
</feature>
<comment type="caution">
    <text evidence="8">The sequence shown here is derived from an EMBL/GenBank/DDBJ whole genome shotgun (WGS) entry which is preliminary data.</text>
</comment>
<keyword evidence="2 6" id="KW-0812">Transmembrane</keyword>
<evidence type="ECO:0000313" key="9">
    <source>
        <dbReference type="Proteomes" id="UP000242188"/>
    </source>
</evidence>
<evidence type="ECO:0000256" key="6">
    <source>
        <dbReference type="SAM" id="Phobius"/>
    </source>
</evidence>
<dbReference type="PANTHER" id="PTHR43220">
    <property type="match status" value="1"/>
</dbReference>
<protein>
    <submittedName>
        <fullName evidence="8">Transmembrane protein 41B</fullName>
    </submittedName>
</protein>
<dbReference type="EMBL" id="NEDP02001544">
    <property type="protein sequence ID" value="OWF53018.1"/>
    <property type="molecule type" value="Genomic_DNA"/>
</dbReference>
<dbReference type="InterPro" id="IPR032816">
    <property type="entry name" value="VTT_dom"/>
</dbReference>
<evidence type="ECO:0000259" key="7">
    <source>
        <dbReference type="Pfam" id="PF09335"/>
    </source>
</evidence>
<dbReference type="OrthoDB" id="3364966at2759"/>
<name>A0A210QW76_MIZYE</name>
<dbReference type="InterPro" id="IPR045014">
    <property type="entry name" value="TM41A/B"/>
</dbReference>
<dbReference type="Pfam" id="PF09335">
    <property type="entry name" value="VTT_dom"/>
    <property type="match status" value="1"/>
</dbReference>
<keyword evidence="9" id="KW-1185">Reference proteome</keyword>